<name>A0A8W8HWK7_MAGGI</name>
<proteinExistence type="predicted"/>
<dbReference type="AlphaFoldDB" id="A0A8W8HWK7"/>
<dbReference type="GO" id="GO:0006401">
    <property type="term" value="P:RNA catabolic process"/>
    <property type="evidence" value="ECO:0007669"/>
    <property type="project" value="InterPro"/>
</dbReference>
<reference evidence="1" key="1">
    <citation type="submission" date="2022-08" db="UniProtKB">
        <authorList>
            <consortium name="EnsemblMetazoa"/>
        </authorList>
    </citation>
    <scope>IDENTIFICATION</scope>
    <source>
        <strain evidence="1">05x7-T-G4-1.051#20</strain>
    </source>
</reference>
<dbReference type="PANTHER" id="PTHR47204">
    <property type="entry name" value="OS02G0168900 PROTEIN"/>
    <property type="match status" value="1"/>
</dbReference>
<sequence>MNLEKITVESAKKDSSVHFFPCEIKYNGEAEVDRYFNTSIKECKREDGEEMLTATFRGRPLNGKIERVPSGYTSIIMKEQRRPFTEEEERTVTVTHTFDKFHYWNLDKKPSADDRFSQMLDWVELSKTLHSPTEATVTSSQISNVSI</sequence>
<keyword evidence="2" id="KW-1185">Reference proteome</keyword>
<protein>
    <submittedName>
        <fullName evidence="1">Uncharacterized protein</fullName>
    </submittedName>
</protein>
<dbReference type="GO" id="GO:0032299">
    <property type="term" value="C:ribonuclease H2 complex"/>
    <property type="evidence" value="ECO:0007669"/>
    <property type="project" value="InterPro"/>
</dbReference>
<dbReference type="Proteomes" id="UP000005408">
    <property type="component" value="Unassembled WGS sequence"/>
</dbReference>
<dbReference type="PANTHER" id="PTHR47204:SF1">
    <property type="entry name" value="RIBONUCLEASE H2 SUBUNIT C"/>
    <property type="match status" value="1"/>
</dbReference>
<dbReference type="OMA" id="SQFTYWN"/>
<dbReference type="OrthoDB" id="6222486at2759"/>
<dbReference type="InterPro" id="IPR013924">
    <property type="entry name" value="RNase_H2_suC"/>
</dbReference>
<dbReference type="EnsemblMetazoa" id="G11292.1">
    <property type="protein sequence ID" value="G11292.1:cds"/>
    <property type="gene ID" value="G11292"/>
</dbReference>
<dbReference type="Gene3D" id="2.40.128.680">
    <property type="match status" value="1"/>
</dbReference>
<accession>A0A8W8HWK7</accession>
<dbReference type="Pfam" id="PF08615">
    <property type="entry name" value="RNase_H2_suC"/>
    <property type="match status" value="1"/>
</dbReference>
<evidence type="ECO:0000313" key="1">
    <source>
        <dbReference type="EnsemblMetazoa" id="G11292.1:cds"/>
    </source>
</evidence>
<evidence type="ECO:0000313" key="2">
    <source>
        <dbReference type="Proteomes" id="UP000005408"/>
    </source>
</evidence>
<dbReference type="CDD" id="cd09271">
    <property type="entry name" value="RNase_H2-C"/>
    <property type="match status" value="1"/>
</dbReference>
<organism evidence="1 2">
    <name type="scientific">Magallana gigas</name>
    <name type="common">Pacific oyster</name>
    <name type="synonym">Crassostrea gigas</name>
    <dbReference type="NCBI Taxonomy" id="29159"/>
    <lineage>
        <taxon>Eukaryota</taxon>
        <taxon>Metazoa</taxon>
        <taxon>Spiralia</taxon>
        <taxon>Lophotrochozoa</taxon>
        <taxon>Mollusca</taxon>
        <taxon>Bivalvia</taxon>
        <taxon>Autobranchia</taxon>
        <taxon>Pteriomorphia</taxon>
        <taxon>Ostreida</taxon>
        <taxon>Ostreoidea</taxon>
        <taxon>Ostreidae</taxon>
        <taxon>Magallana</taxon>
    </lineage>
</organism>